<gene>
    <name evidence="5" type="ORF">LK12_23185</name>
</gene>
<dbReference type="InterPro" id="IPR001486">
    <property type="entry name" value="Hemoglobin_trunc"/>
</dbReference>
<keyword evidence="2" id="KW-0349">Heme</keyword>
<sequence length="141" mass="15876">METGTINEEGLRTLVEAFYARVRADEELGPLFNDAIGDWPEHLEKLSAFWSSVMLTTGRYKGQPVPAHMKHRERITPELFDRWLGLWRETTDAMMTPSAAQALQEKAQRIAQSLQLALFFRLDDNGRTSGVGQRAGKALAS</sequence>
<name>A0A0B1ZI67_9SPHN</name>
<keyword evidence="4" id="KW-0408">Iron</keyword>
<evidence type="ECO:0000313" key="6">
    <source>
        <dbReference type="Proteomes" id="UP000031057"/>
    </source>
</evidence>
<dbReference type="OrthoDB" id="25954at2"/>
<evidence type="ECO:0000256" key="4">
    <source>
        <dbReference type="ARBA" id="ARBA00023004"/>
    </source>
</evidence>
<dbReference type="Proteomes" id="UP000031057">
    <property type="component" value="Unassembled WGS sequence"/>
</dbReference>
<evidence type="ECO:0000256" key="2">
    <source>
        <dbReference type="ARBA" id="ARBA00022617"/>
    </source>
</evidence>
<reference evidence="5 6" key="1">
    <citation type="submission" date="2014-10" db="EMBL/GenBank/DDBJ databases">
        <title>Genome sequence of Novosphingobium malaysiense MUSC 273(T).</title>
        <authorList>
            <person name="Lee L.-H."/>
        </authorList>
    </citation>
    <scope>NUCLEOTIDE SEQUENCE [LARGE SCALE GENOMIC DNA]</scope>
    <source>
        <strain evidence="5 6">MUSC 273</strain>
    </source>
</reference>
<dbReference type="GO" id="GO:0020037">
    <property type="term" value="F:heme binding"/>
    <property type="evidence" value="ECO:0007669"/>
    <property type="project" value="InterPro"/>
</dbReference>
<dbReference type="AlphaFoldDB" id="A0A0B1ZI67"/>
<dbReference type="RefSeq" id="WP_039290570.1">
    <property type="nucleotide sequence ID" value="NZ_JTDI01000012.1"/>
</dbReference>
<dbReference type="EMBL" id="JTDI01000012">
    <property type="protein sequence ID" value="KHK88901.1"/>
    <property type="molecule type" value="Genomic_DNA"/>
</dbReference>
<evidence type="ECO:0000256" key="1">
    <source>
        <dbReference type="ARBA" id="ARBA00022448"/>
    </source>
</evidence>
<dbReference type="SUPFAM" id="SSF46458">
    <property type="entry name" value="Globin-like"/>
    <property type="match status" value="1"/>
</dbReference>
<dbReference type="CDD" id="cd08916">
    <property type="entry name" value="TrHb3_P"/>
    <property type="match status" value="1"/>
</dbReference>
<keyword evidence="6" id="KW-1185">Reference proteome</keyword>
<dbReference type="InterPro" id="IPR009050">
    <property type="entry name" value="Globin-like_sf"/>
</dbReference>
<keyword evidence="3" id="KW-0479">Metal-binding</keyword>
<dbReference type="Gene3D" id="1.10.490.10">
    <property type="entry name" value="Globins"/>
    <property type="match status" value="1"/>
</dbReference>
<evidence type="ECO:0000256" key="3">
    <source>
        <dbReference type="ARBA" id="ARBA00022723"/>
    </source>
</evidence>
<accession>A0A0B1ZI67</accession>
<protein>
    <submittedName>
        <fullName evidence="5">Preprotein translocase subunit TatC</fullName>
    </submittedName>
</protein>
<dbReference type="InterPro" id="IPR012292">
    <property type="entry name" value="Globin/Proto"/>
</dbReference>
<proteinExistence type="predicted"/>
<dbReference type="GO" id="GO:0046872">
    <property type="term" value="F:metal ion binding"/>
    <property type="evidence" value="ECO:0007669"/>
    <property type="project" value="UniProtKB-KW"/>
</dbReference>
<evidence type="ECO:0000313" key="5">
    <source>
        <dbReference type="EMBL" id="KHK88901.1"/>
    </source>
</evidence>
<organism evidence="5 6">
    <name type="scientific">Novosphingobium malaysiense</name>
    <dbReference type="NCBI Taxonomy" id="1348853"/>
    <lineage>
        <taxon>Bacteria</taxon>
        <taxon>Pseudomonadati</taxon>
        <taxon>Pseudomonadota</taxon>
        <taxon>Alphaproteobacteria</taxon>
        <taxon>Sphingomonadales</taxon>
        <taxon>Sphingomonadaceae</taxon>
        <taxon>Novosphingobium</taxon>
    </lineage>
</organism>
<dbReference type="STRING" id="1348853.LK12_23185"/>
<dbReference type="GO" id="GO:0019825">
    <property type="term" value="F:oxygen binding"/>
    <property type="evidence" value="ECO:0007669"/>
    <property type="project" value="InterPro"/>
</dbReference>
<comment type="caution">
    <text evidence="5">The sequence shown here is derived from an EMBL/GenBank/DDBJ whole genome shotgun (WGS) entry which is preliminary data.</text>
</comment>
<keyword evidence="1" id="KW-0813">Transport</keyword>
<dbReference type="Pfam" id="PF01152">
    <property type="entry name" value="Bac_globin"/>
    <property type="match status" value="1"/>
</dbReference>